<sequence>MEKIIMNLIIFSGEARSYAMEAMQLAKIGQIDEARELLEKSKETLGDAHATQTSLIQKEAAGDRSEVSLLLVHAQDHLMTSIVVKDLAEEIIDLHEKLSKVECKNE</sequence>
<dbReference type="GO" id="GO:0009401">
    <property type="term" value="P:phosphoenolpyruvate-dependent sugar phosphotransferase system"/>
    <property type="evidence" value="ECO:0007669"/>
    <property type="project" value="UniProtKB-KW"/>
</dbReference>
<dbReference type="GO" id="GO:0016740">
    <property type="term" value="F:transferase activity"/>
    <property type="evidence" value="ECO:0007669"/>
    <property type="project" value="UniProtKB-KW"/>
</dbReference>
<comment type="caution">
    <text evidence="5">The sequence shown here is derived from an EMBL/GenBank/DDBJ whole genome shotgun (WGS) entry which is preliminary data.</text>
</comment>
<dbReference type="PANTHER" id="PTHR34382">
    <property type="entry name" value="PTS SYSTEM N,N'-DIACETYLCHITOBIOSE-SPECIFIC EIIA COMPONENT"/>
    <property type="match status" value="1"/>
</dbReference>
<organism evidence="5">
    <name type="scientific">bioreactor metagenome</name>
    <dbReference type="NCBI Taxonomy" id="1076179"/>
    <lineage>
        <taxon>unclassified sequences</taxon>
        <taxon>metagenomes</taxon>
        <taxon>ecological metagenomes</taxon>
    </lineage>
</organism>
<dbReference type="InterPro" id="IPR003188">
    <property type="entry name" value="PTS_IIA_lac/cel"/>
</dbReference>
<accession>A0A644WGW6</accession>
<dbReference type="Gene3D" id="1.20.58.80">
    <property type="entry name" value="Phosphotransferase system, lactose/cellobiose-type IIA subunit"/>
    <property type="match status" value="1"/>
</dbReference>
<dbReference type="PROSITE" id="PS51095">
    <property type="entry name" value="PTS_EIIA_TYPE_3"/>
    <property type="match status" value="1"/>
</dbReference>
<keyword evidence="2" id="KW-0762">Sugar transport</keyword>
<name>A0A644WGW6_9ZZZZ</name>
<keyword evidence="1" id="KW-0813">Transport</keyword>
<gene>
    <name evidence="5" type="primary">celD_1</name>
    <name evidence="5" type="ORF">SDC9_48003</name>
</gene>
<dbReference type="Pfam" id="PF02255">
    <property type="entry name" value="PTS_IIA"/>
    <property type="match status" value="1"/>
</dbReference>
<dbReference type="CDD" id="cd00215">
    <property type="entry name" value="PTS_IIA_lac"/>
    <property type="match status" value="1"/>
</dbReference>
<proteinExistence type="predicted"/>
<dbReference type="PIRSF" id="PIRSF000699">
    <property type="entry name" value="PTS_IILac_III"/>
    <property type="match status" value="1"/>
</dbReference>
<protein>
    <submittedName>
        <fullName evidence="5">PTS system cellobiose-specific EIIA component</fullName>
    </submittedName>
</protein>
<dbReference type="EMBL" id="VSSQ01000820">
    <property type="protein sequence ID" value="MPM01763.1"/>
    <property type="molecule type" value="Genomic_DNA"/>
</dbReference>
<dbReference type="SUPFAM" id="SSF46973">
    <property type="entry name" value="Enzyme IIa from lactose specific PTS, IIa-lac"/>
    <property type="match status" value="1"/>
</dbReference>
<reference evidence="5" key="1">
    <citation type="submission" date="2019-08" db="EMBL/GenBank/DDBJ databases">
        <authorList>
            <person name="Kucharzyk K."/>
            <person name="Murdoch R.W."/>
            <person name="Higgins S."/>
            <person name="Loffler F."/>
        </authorList>
    </citation>
    <scope>NUCLEOTIDE SEQUENCE</scope>
</reference>
<dbReference type="AlphaFoldDB" id="A0A644WGW6"/>
<dbReference type="PANTHER" id="PTHR34382:SF7">
    <property type="entry name" value="PTS SYSTEM N,N'-DIACETYLCHITOBIOSE-SPECIFIC EIIA COMPONENT"/>
    <property type="match status" value="1"/>
</dbReference>
<evidence type="ECO:0000313" key="5">
    <source>
        <dbReference type="EMBL" id="MPM01763.1"/>
    </source>
</evidence>
<keyword evidence="3" id="KW-0808">Transferase</keyword>
<keyword evidence="4" id="KW-0598">Phosphotransferase system</keyword>
<dbReference type="InterPro" id="IPR036542">
    <property type="entry name" value="PTS_IIA_lac/cel_sf"/>
</dbReference>
<evidence type="ECO:0000256" key="4">
    <source>
        <dbReference type="ARBA" id="ARBA00022683"/>
    </source>
</evidence>
<evidence type="ECO:0000256" key="3">
    <source>
        <dbReference type="ARBA" id="ARBA00022679"/>
    </source>
</evidence>
<evidence type="ECO:0000256" key="1">
    <source>
        <dbReference type="ARBA" id="ARBA00022448"/>
    </source>
</evidence>
<evidence type="ECO:0000256" key="2">
    <source>
        <dbReference type="ARBA" id="ARBA00022597"/>
    </source>
</evidence>